<gene>
    <name evidence="2" type="primary">PRUNE</name>
    <name evidence="2" type="ORF">A0J61_02670</name>
</gene>
<dbReference type="PANTHER" id="PTHR12112:SF39">
    <property type="entry name" value="EG:152A3.5 PROTEIN (FBGN0003116_PN PROTEIN)"/>
    <property type="match status" value="1"/>
</dbReference>
<dbReference type="InterPro" id="IPR038763">
    <property type="entry name" value="DHH_sf"/>
</dbReference>
<accession>A0A1C7NJF1</accession>
<evidence type="ECO:0000313" key="3">
    <source>
        <dbReference type="Proteomes" id="UP000093000"/>
    </source>
</evidence>
<name>A0A1C7NJF1_9FUNG</name>
<evidence type="ECO:0000259" key="1">
    <source>
        <dbReference type="SMART" id="SM01131"/>
    </source>
</evidence>
<dbReference type="Proteomes" id="UP000093000">
    <property type="component" value="Unassembled WGS sequence"/>
</dbReference>
<dbReference type="SUPFAM" id="SSF64182">
    <property type="entry name" value="DHH phosphoesterases"/>
    <property type="match status" value="1"/>
</dbReference>
<protein>
    <submittedName>
        <fullName evidence="2">Protein prune</fullName>
    </submittedName>
</protein>
<dbReference type="STRING" id="101091.A0A1C7NJF1"/>
<organism evidence="2 3">
    <name type="scientific">Choanephora cucurbitarum</name>
    <dbReference type="NCBI Taxonomy" id="101091"/>
    <lineage>
        <taxon>Eukaryota</taxon>
        <taxon>Fungi</taxon>
        <taxon>Fungi incertae sedis</taxon>
        <taxon>Mucoromycota</taxon>
        <taxon>Mucoromycotina</taxon>
        <taxon>Mucoromycetes</taxon>
        <taxon>Mucorales</taxon>
        <taxon>Mucorineae</taxon>
        <taxon>Choanephoraceae</taxon>
        <taxon>Choanephoroideae</taxon>
        <taxon>Choanephora</taxon>
    </lineage>
</organism>
<keyword evidence="3" id="KW-1185">Reference proteome</keyword>
<dbReference type="InterPro" id="IPR004097">
    <property type="entry name" value="DHHA2"/>
</dbReference>
<dbReference type="GO" id="GO:0004309">
    <property type="term" value="F:exopolyphosphatase activity"/>
    <property type="evidence" value="ECO:0007669"/>
    <property type="project" value="TreeGrafter"/>
</dbReference>
<comment type="caution">
    <text evidence="2">The sequence shown here is derived from an EMBL/GenBank/DDBJ whole genome shotgun (WGS) entry which is preliminary data.</text>
</comment>
<dbReference type="Gene3D" id="3.10.310.20">
    <property type="entry name" value="DHHA2 domain"/>
    <property type="match status" value="1"/>
</dbReference>
<dbReference type="SMART" id="SM01131">
    <property type="entry name" value="DHHA2"/>
    <property type="match status" value="1"/>
</dbReference>
<dbReference type="InParanoid" id="A0A1C7NJF1"/>
<reference evidence="2 3" key="1">
    <citation type="submission" date="2016-03" db="EMBL/GenBank/DDBJ databases">
        <title>Choanephora cucurbitarum.</title>
        <authorList>
            <person name="Min B."/>
            <person name="Park H."/>
            <person name="Park J.-H."/>
            <person name="Shin H.-D."/>
            <person name="Choi I.-G."/>
        </authorList>
    </citation>
    <scope>NUCLEOTIDE SEQUENCE [LARGE SCALE GENOMIC DNA]</scope>
    <source>
        <strain evidence="2 3">KUS-F28377</strain>
    </source>
</reference>
<proteinExistence type="predicted"/>
<evidence type="ECO:0000313" key="2">
    <source>
        <dbReference type="EMBL" id="OBZ89282.1"/>
    </source>
</evidence>
<dbReference type="AlphaFoldDB" id="A0A1C7NJF1"/>
<sequence>MLTFSDFLKTVHQKKDHNDIQKVIVTGNDSAGILLIAHDKQLIHQDDSETLYIPFVKVPRADLALRPELKYVFEQISLDEQLLVCLDDIDLDKLAHESTKLVLVDHNHLTSPLDTPLWHDRVVGVLDHHVDEKMYLNAPLRVVEMVGSCVTLVLNQFPQDHWIIHRSLVQLALAPLLIDTVQLKWDLGRTTQKDMDLFELIQQHYSNTINFDDYFKAIERVKARVDGMPSYDILRRDYKEFHVKGHRIGTSAVTWYFDAWADRDGSSKSIEEAAMKFVQERGLAMEIVFTAFDHDKEGTGDYRRQLAVMCLDTKMEAVKEALVQTEAVQLKPIDHLQTNRLTFYDQGNIKMSRKQVWPLVRELIESKL</sequence>
<dbReference type="InterPro" id="IPR038222">
    <property type="entry name" value="DHHA2_dom_sf"/>
</dbReference>
<dbReference type="Gene3D" id="3.90.1640.10">
    <property type="entry name" value="inorganic pyrophosphatase (n-terminal core)"/>
    <property type="match status" value="1"/>
</dbReference>
<dbReference type="PANTHER" id="PTHR12112">
    <property type="entry name" value="BNIP - RELATED"/>
    <property type="match status" value="1"/>
</dbReference>
<feature type="domain" description="DHHA2" evidence="1">
    <location>
        <begin position="215"/>
        <end position="364"/>
    </location>
</feature>
<dbReference type="GO" id="GO:0005737">
    <property type="term" value="C:cytoplasm"/>
    <property type="evidence" value="ECO:0007669"/>
    <property type="project" value="InterPro"/>
</dbReference>
<dbReference type="OrthoDB" id="374045at2759"/>
<dbReference type="EMBL" id="LUGH01000103">
    <property type="protein sequence ID" value="OBZ89282.1"/>
    <property type="molecule type" value="Genomic_DNA"/>
</dbReference>
<dbReference type="FunCoup" id="A0A1C7NJF1">
    <property type="interactions" value="271"/>
</dbReference>
<dbReference type="Pfam" id="PF02833">
    <property type="entry name" value="DHHA2"/>
    <property type="match status" value="1"/>
</dbReference>